<evidence type="ECO:0000259" key="1">
    <source>
        <dbReference type="Pfam" id="PF07754"/>
    </source>
</evidence>
<organism evidence="2 3">
    <name type="scientific">Candidatus Iainarchaeum sp</name>
    <dbReference type="NCBI Taxonomy" id="3101447"/>
    <lineage>
        <taxon>Archaea</taxon>
        <taxon>Candidatus Iainarchaeota</taxon>
        <taxon>Candidatus Iainarchaeia</taxon>
        <taxon>Candidatus Iainarchaeales</taxon>
        <taxon>Candidatus Iainarchaeaceae</taxon>
        <taxon>Candidatus Iainarchaeum</taxon>
    </lineage>
</organism>
<evidence type="ECO:0000313" key="3">
    <source>
        <dbReference type="Proteomes" id="UP000683213"/>
    </source>
</evidence>
<dbReference type="InterPro" id="IPR044720">
    <property type="entry name" value="HVO_2753-like"/>
</dbReference>
<protein>
    <submittedName>
        <fullName evidence="2">RNA-binding protein</fullName>
    </submittedName>
</protein>
<gene>
    <name evidence="2" type="ORF">J4224_02755</name>
</gene>
<sequence>MIEMKICSTTNTQVIGDFVEFRCPGCFEEWIVRSHKARATSKTYTCKKCGFVGP</sequence>
<dbReference type="PANTHER" id="PTHR40733">
    <property type="entry name" value="ZINC-RIBBON RNA-BINDING PROTEIN INVOLVED IN TRANSLATION-RELATED"/>
    <property type="match status" value="1"/>
</dbReference>
<evidence type="ECO:0000313" key="2">
    <source>
        <dbReference type="EMBL" id="MBS3059322.1"/>
    </source>
</evidence>
<feature type="domain" description="Small zinc finger protein HVO-2753-like zinc-binding pocket" evidence="1">
    <location>
        <begin position="7"/>
        <end position="50"/>
    </location>
</feature>
<comment type="caution">
    <text evidence="2">The sequence shown here is derived from an EMBL/GenBank/DDBJ whole genome shotgun (WGS) entry which is preliminary data.</text>
</comment>
<dbReference type="Proteomes" id="UP000683213">
    <property type="component" value="Unassembled WGS sequence"/>
</dbReference>
<dbReference type="PANTHER" id="PTHR40733:SF1">
    <property type="entry name" value="SMALL ZINC FINGER PROTEIN HVO-2753-LIKE ZINC-BINDING POCKET DOMAIN-CONTAINING PROTEIN"/>
    <property type="match status" value="1"/>
</dbReference>
<dbReference type="AlphaFoldDB" id="A0A8T4L0B1"/>
<reference evidence="2" key="2">
    <citation type="submission" date="2021-05" db="EMBL/GenBank/DDBJ databases">
        <title>Protein family content uncovers lineage relationships and bacterial pathway maintenance mechanisms in DPANN archaea.</title>
        <authorList>
            <person name="Castelle C.J."/>
            <person name="Meheust R."/>
            <person name="Jaffe A.L."/>
            <person name="Seitz K."/>
            <person name="Gong X."/>
            <person name="Baker B.J."/>
            <person name="Banfield J.F."/>
        </authorList>
    </citation>
    <scope>NUCLEOTIDE SEQUENCE</scope>
    <source>
        <strain evidence="2">RIFCSPHIGHO2_01_FULL_GW2011_AR10_43_9</strain>
    </source>
</reference>
<dbReference type="EMBL" id="JAGVWF010000037">
    <property type="protein sequence ID" value="MBS3059322.1"/>
    <property type="molecule type" value="Genomic_DNA"/>
</dbReference>
<name>A0A8T4L0B1_9ARCH</name>
<proteinExistence type="predicted"/>
<dbReference type="InterPro" id="IPR011668">
    <property type="entry name" value="HVO_2753-like_ZBP"/>
</dbReference>
<accession>A0A8T4L0B1</accession>
<dbReference type="Pfam" id="PF07754">
    <property type="entry name" value="HVO_2753_ZBP"/>
    <property type="match status" value="1"/>
</dbReference>
<reference evidence="2" key="1">
    <citation type="submission" date="2021-03" db="EMBL/GenBank/DDBJ databases">
        <authorList>
            <person name="Jaffe A."/>
        </authorList>
    </citation>
    <scope>NUCLEOTIDE SEQUENCE</scope>
    <source>
        <strain evidence="2">RIFCSPHIGHO2_01_FULL_GW2011_AR10_43_9</strain>
    </source>
</reference>